<dbReference type="Proteomes" id="UP000032545">
    <property type="component" value="Unassembled WGS sequence"/>
</dbReference>
<reference evidence="1 2" key="2">
    <citation type="journal article" date="2016" name="Genome Announc.">
        <title>Permanent Draft Genome Sequences for Two Variants of Frankia sp. Strain CpI1, the First Frankia Strain Isolated from Root Nodules of Comptonia peregrina.</title>
        <authorList>
            <person name="Oshone R."/>
            <person name="Hurst S.G.IV."/>
            <person name="Abebe-Akele F."/>
            <person name="Simpson S."/>
            <person name="Morris K."/>
            <person name="Thomas W.K."/>
            <person name="Tisa L.S."/>
        </authorList>
    </citation>
    <scope>NUCLEOTIDE SEQUENCE [LARGE SCALE GENOMIC DNA]</scope>
    <source>
        <strain evidence="2">CpI1-S</strain>
    </source>
</reference>
<organism evidence="1 2">
    <name type="scientific">Frankia torreyi</name>
    <dbReference type="NCBI Taxonomy" id="1856"/>
    <lineage>
        <taxon>Bacteria</taxon>
        <taxon>Bacillati</taxon>
        <taxon>Actinomycetota</taxon>
        <taxon>Actinomycetes</taxon>
        <taxon>Frankiales</taxon>
        <taxon>Frankiaceae</taxon>
        <taxon>Frankia</taxon>
    </lineage>
</organism>
<sequence>MDPYQWWQDRLAEEFFGPSAAGRPVVLYVDNDKAKALRGPDGPDLVEAVQARLDWYHRYDIFDGIFRTVSAWKRGTRVQPPPCLPLLAVCVLAGTLMRREGRVWSSNYYQRLVECLPMPRSTEQESLRRLRMSYEQIPAHWEILGGWMREQDGARGIVTFPDVGRRKGSQSWIVLALSQAIVRERDLPELERFFRSPLGRSAVAAALAELVSALRRWEGLDTGRLSPPLQEALATARSDRDEILGGILAAVAGSSHRPTIPVQVPGQAMEAGRLGLVLQPKFVDADWGNWEAGWHAPIVDGVDGDALTGAGWSLTVRAEPGLTSYTLTGDLPAVETALVRGLTATGTRLRIAQRPRDLLVAAEDDAAGAWVAGDAVDTDEPLLFVVRDDRLGAVVDAVRAAVGDVDPEQGPFPGWHVLRDVLFTDAAAATAVFDRLGIGVAVRASPRLRLVGGLRIGRESGEGARGSRYLLEGPPDVALPAGFDTAAPVLLNGRRLRPPPTGRVIRLRSLGLAEGTYTVQAGGFTRRFTLHPPQCPTTAGDIEGLPAGSGRSLTVPHGAKVYFLHVDGHVTPVGEPAAPRWWTRRGTTLRAFSYRVIPPREAVWLAAAGSSTIVRQLRDDSPNIGRLTAADAQAWAHFVLSSQAGQPHEQAWRRYQQAVLNHRSMITHEVGWKTR</sequence>
<dbReference type="RefSeq" id="WP_044886349.1">
    <property type="nucleotide sequence ID" value="NZ_JYFN01000030.1"/>
</dbReference>
<evidence type="ECO:0000313" key="2">
    <source>
        <dbReference type="Proteomes" id="UP000032545"/>
    </source>
</evidence>
<reference evidence="2" key="1">
    <citation type="submission" date="2015-02" db="EMBL/GenBank/DDBJ databases">
        <title>Draft Genome of Frankia sp. CpI1-S.</title>
        <authorList>
            <person name="Oshone R.T."/>
            <person name="Ngom M."/>
            <person name="Ghodhbane-Gtari F."/>
            <person name="Gtari M."/>
            <person name="Morris K."/>
            <person name="Thomas K."/>
            <person name="Sen A."/>
            <person name="Tisa L.S."/>
        </authorList>
    </citation>
    <scope>NUCLEOTIDE SEQUENCE [LARGE SCALE GENOMIC DNA]</scope>
    <source>
        <strain evidence="2">CpI1-S</strain>
    </source>
</reference>
<accession>A0A0D8BCH0</accession>
<dbReference type="AlphaFoldDB" id="A0A0D8BCH0"/>
<evidence type="ECO:0000313" key="1">
    <source>
        <dbReference type="EMBL" id="KJE21871.1"/>
    </source>
</evidence>
<gene>
    <name evidence="1" type="ORF">FF36_03774</name>
</gene>
<comment type="caution">
    <text evidence="1">The sequence shown here is derived from an EMBL/GenBank/DDBJ whole genome shotgun (WGS) entry which is preliminary data.</text>
</comment>
<keyword evidence="2" id="KW-1185">Reference proteome</keyword>
<protein>
    <submittedName>
        <fullName evidence="1">Uncharacterized protein</fullName>
    </submittedName>
</protein>
<name>A0A0D8BCH0_9ACTN</name>
<proteinExistence type="predicted"/>
<dbReference type="OrthoDB" id="7056088at2"/>
<dbReference type="PATRIC" id="fig|1502723.3.peg.3238"/>
<dbReference type="EMBL" id="JYFN01000030">
    <property type="protein sequence ID" value="KJE21871.1"/>
    <property type="molecule type" value="Genomic_DNA"/>
</dbReference>